<dbReference type="EMBL" id="JBELQA010000003">
    <property type="protein sequence ID" value="MFL9830710.1"/>
    <property type="molecule type" value="Genomic_DNA"/>
</dbReference>
<dbReference type="Pfam" id="PF02899">
    <property type="entry name" value="Phage_int_SAM_1"/>
    <property type="match status" value="1"/>
</dbReference>
<evidence type="ECO:0000256" key="4">
    <source>
        <dbReference type="ARBA" id="ARBA00022829"/>
    </source>
</evidence>
<dbReference type="HAMAP" id="MF_01808">
    <property type="entry name" value="Recomb_XerC_XerD"/>
    <property type="match status" value="1"/>
</dbReference>
<evidence type="ECO:0000256" key="2">
    <source>
        <dbReference type="ARBA" id="ARBA00022490"/>
    </source>
</evidence>
<dbReference type="InterPro" id="IPR011010">
    <property type="entry name" value="DNA_brk_join_enz"/>
</dbReference>
<dbReference type="RefSeq" id="WP_408081186.1">
    <property type="nucleotide sequence ID" value="NZ_JBELQA010000003.1"/>
</dbReference>
<feature type="active site" evidence="9">
    <location>
        <position position="268"/>
    </location>
</feature>
<dbReference type="Gene3D" id="1.10.443.10">
    <property type="entry name" value="Intergrase catalytic core"/>
    <property type="match status" value="1"/>
</dbReference>
<evidence type="ECO:0000256" key="3">
    <source>
        <dbReference type="ARBA" id="ARBA00022618"/>
    </source>
</evidence>
<dbReference type="InterPro" id="IPR023009">
    <property type="entry name" value="Tyrosine_recombinase_XerC/XerD"/>
</dbReference>
<evidence type="ECO:0000259" key="11">
    <source>
        <dbReference type="PROSITE" id="PS51900"/>
    </source>
</evidence>
<gene>
    <name evidence="9" type="primary">xerC</name>
    <name evidence="12" type="ORF">ABS764_07590</name>
</gene>
<protein>
    <recommendedName>
        <fullName evidence="9">Tyrosine recombinase XerC</fullName>
    </recommendedName>
</protein>
<comment type="similarity">
    <text evidence="9">Belongs to the 'phage' integrase family. XerC subfamily.</text>
</comment>
<keyword evidence="2 9" id="KW-0963">Cytoplasm</keyword>
<keyword evidence="5 9" id="KW-0229">DNA integration</keyword>
<dbReference type="InterPro" id="IPR044068">
    <property type="entry name" value="CB"/>
</dbReference>
<keyword evidence="3 9" id="KW-0132">Cell division</keyword>
<feature type="active site" evidence="9">
    <location>
        <position position="242"/>
    </location>
</feature>
<evidence type="ECO:0000256" key="8">
    <source>
        <dbReference type="ARBA" id="ARBA00023306"/>
    </source>
</evidence>
<evidence type="ECO:0000259" key="10">
    <source>
        <dbReference type="PROSITE" id="PS51898"/>
    </source>
</evidence>
<dbReference type="InterPro" id="IPR013762">
    <property type="entry name" value="Integrase-like_cat_sf"/>
</dbReference>
<evidence type="ECO:0000256" key="5">
    <source>
        <dbReference type="ARBA" id="ARBA00022908"/>
    </source>
</evidence>
<comment type="subcellular location">
    <subcellularLocation>
        <location evidence="1 9">Cytoplasm</location>
    </subcellularLocation>
</comment>
<evidence type="ECO:0000313" key="13">
    <source>
        <dbReference type="Proteomes" id="UP001629260"/>
    </source>
</evidence>
<dbReference type="PANTHER" id="PTHR30349:SF77">
    <property type="entry name" value="TYROSINE RECOMBINASE XERC"/>
    <property type="match status" value="1"/>
</dbReference>
<dbReference type="PANTHER" id="PTHR30349">
    <property type="entry name" value="PHAGE INTEGRASE-RELATED"/>
    <property type="match status" value="1"/>
</dbReference>
<dbReference type="InterPro" id="IPR004107">
    <property type="entry name" value="Integrase_SAM-like_N"/>
</dbReference>
<keyword evidence="13" id="KW-1185">Reference proteome</keyword>
<comment type="subunit">
    <text evidence="9">Forms a cyclic heterotetrameric complex composed of two molecules of XerC and two molecules of XerD.</text>
</comment>
<organism evidence="12 13">
    <name type="scientific">Flavobacterium plantiphilum</name>
    <dbReference type="NCBI Taxonomy" id="3163297"/>
    <lineage>
        <taxon>Bacteria</taxon>
        <taxon>Pseudomonadati</taxon>
        <taxon>Bacteroidota</taxon>
        <taxon>Flavobacteriia</taxon>
        <taxon>Flavobacteriales</taxon>
        <taxon>Flavobacteriaceae</taxon>
        <taxon>Flavobacterium</taxon>
    </lineage>
</organism>
<evidence type="ECO:0000313" key="12">
    <source>
        <dbReference type="EMBL" id="MFL9830710.1"/>
    </source>
</evidence>
<dbReference type="Pfam" id="PF00589">
    <property type="entry name" value="Phage_integrase"/>
    <property type="match status" value="1"/>
</dbReference>
<dbReference type="PROSITE" id="PS51900">
    <property type="entry name" value="CB"/>
    <property type="match status" value="1"/>
</dbReference>
<dbReference type="InterPro" id="IPR002104">
    <property type="entry name" value="Integrase_catalytic"/>
</dbReference>
<dbReference type="InterPro" id="IPR010998">
    <property type="entry name" value="Integrase_recombinase_N"/>
</dbReference>
<name>A0ABW8XSX7_9FLAO</name>
<keyword evidence="8 9" id="KW-0131">Cell cycle</keyword>
<accession>A0ABW8XSX7</accession>
<feature type="domain" description="Core-binding (CB)" evidence="11">
    <location>
        <begin position="1"/>
        <end position="86"/>
    </location>
</feature>
<evidence type="ECO:0000256" key="9">
    <source>
        <dbReference type="HAMAP-Rule" id="MF_01808"/>
    </source>
</evidence>
<evidence type="ECO:0000256" key="1">
    <source>
        <dbReference type="ARBA" id="ARBA00004496"/>
    </source>
</evidence>
<feature type="active site" evidence="9">
    <location>
        <position position="172"/>
    </location>
</feature>
<dbReference type="SUPFAM" id="SSF56349">
    <property type="entry name" value="DNA breaking-rejoining enzymes"/>
    <property type="match status" value="1"/>
</dbReference>
<feature type="active site" evidence="9">
    <location>
        <position position="148"/>
    </location>
</feature>
<proteinExistence type="inferred from homology"/>
<comment type="caution">
    <text evidence="12">The sequence shown here is derived from an EMBL/GenBank/DDBJ whole genome shotgun (WGS) entry which is preliminary data.</text>
</comment>
<sequence length="302" mass="34774">MTTNLEAFADYLQKEKKYSPHTLCAYVKDVADFQEYNAVNFNQQDIVSVEYVQIRSWIVFLVENGLSAVSVNRKMASLKAFYKFLLKIKQIEVNPLLKHRALKVSRKNQIPFSEKEVKLVLDDFTFDKDFEGVRDKLLIELLYSTGVRRSELIHLKLVAVDFSNTVIKVLGKRNKERIVPVLPVVLTQMRLYLELREGLEEVKDGEYFFLTKKGLKLSESFVYRLINSYFSKVSKKVKKSPHMLRHTFATHLLNHGADLNSVKELLGHSSLASTQVYTHNSLSELKKVYVGAHPRGSDNSKV</sequence>
<dbReference type="InterPro" id="IPR050090">
    <property type="entry name" value="Tyrosine_recombinase_XerCD"/>
</dbReference>
<feature type="domain" description="Tyr recombinase" evidence="10">
    <location>
        <begin position="107"/>
        <end position="290"/>
    </location>
</feature>
<comment type="function">
    <text evidence="9">Site-specific tyrosine recombinase, which acts by catalyzing the cutting and rejoining of the recombining DNA molecules. The XerC-XerD complex is essential to convert dimers of the bacterial chromosome into monomers to permit their segregation at cell division. It also contributes to the segregational stability of plasmids.</text>
</comment>
<keyword evidence="4 9" id="KW-0159">Chromosome partition</keyword>
<keyword evidence="6 9" id="KW-0238">DNA-binding</keyword>
<feature type="active site" evidence="9">
    <location>
        <position position="245"/>
    </location>
</feature>
<evidence type="ECO:0000256" key="7">
    <source>
        <dbReference type="ARBA" id="ARBA00023172"/>
    </source>
</evidence>
<keyword evidence="7 9" id="KW-0233">DNA recombination</keyword>
<reference evidence="12 13" key="1">
    <citation type="submission" date="2024-06" db="EMBL/GenBank/DDBJ databases">
        <authorList>
            <person name="Kaempfer P."/>
            <person name="Viver T."/>
        </authorList>
    </citation>
    <scope>NUCLEOTIDE SEQUENCE [LARGE SCALE GENOMIC DNA]</scope>
    <source>
        <strain evidence="12 13">ST-87</strain>
    </source>
</reference>
<dbReference type="Proteomes" id="UP001629260">
    <property type="component" value="Unassembled WGS sequence"/>
</dbReference>
<feature type="active site" description="O-(3'-phospho-DNA)-tyrosine intermediate" evidence="9">
    <location>
        <position position="277"/>
    </location>
</feature>
<dbReference type="PROSITE" id="PS51898">
    <property type="entry name" value="TYR_RECOMBINASE"/>
    <property type="match status" value="1"/>
</dbReference>
<dbReference type="Gene3D" id="1.10.150.130">
    <property type="match status" value="1"/>
</dbReference>
<evidence type="ECO:0000256" key="6">
    <source>
        <dbReference type="ARBA" id="ARBA00023125"/>
    </source>
</evidence>